<reference evidence="1" key="1">
    <citation type="submission" date="2021-01" db="EMBL/GenBank/DDBJ databases">
        <authorList>
            <consortium name="Genoscope - CEA"/>
            <person name="William W."/>
        </authorList>
    </citation>
    <scope>NUCLEOTIDE SEQUENCE</scope>
</reference>
<dbReference type="OMA" id="NQFRIRN"/>
<accession>A0A8S1QJV0</accession>
<evidence type="ECO:0000313" key="1">
    <source>
        <dbReference type="EMBL" id="CAD8114947.1"/>
    </source>
</evidence>
<dbReference type="EMBL" id="CAJJDM010000169">
    <property type="protein sequence ID" value="CAD8114947.1"/>
    <property type="molecule type" value="Genomic_DNA"/>
</dbReference>
<protein>
    <submittedName>
        <fullName evidence="1">Uncharacterized protein</fullName>
    </submittedName>
</protein>
<keyword evidence="2" id="KW-1185">Reference proteome</keyword>
<dbReference type="AlphaFoldDB" id="A0A8S1QJV0"/>
<organism evidence="1 2">
    <name type="scientific">Paramecium primaurelia</name>
    <dbReference type="NCBI Taxonomy" id="5886"/>
    <lineage>
        <taxon>Eukaryota</taxon>
        <taxon>Sar</taxon>
        <taxon>Alveolata</taxon>
        <taxon>Ciliophora</taxon>
        <taxon>Intramacronucleata</taxon>
        <taxon>Oligohymenophorea</taxon>
        <taxon>Peniculida</taxon>
        <taxon>Parameciidae</taxon>
        <taxon>Paramecium</taxon>
    </lineage>
</organism>
<evidence type="ECO:0000313" key="2">
    <source>
        <dbReference type="Proteomes" id="UP000688137"/>
    </source>
</evidence>
<sequence length="217" mass="25484">MKTRQAYLSLEQMTLSCLTSQREYKLVNQKRNSLLISLVQPKRQRNTSQIAELDDIPKKQRRKSFQDGKSGQKLLRLNCLYPLSICLQHISQKPKIDNKIVLRKAVKRASVILSTVKYWKDRSQLKIEVPTMFKSMHQRNSYASDRNAITTRSIKRSDQNPVLLNQFRIRNNERLIQYGLDKTAQKAKSASHHLPNYNLQSYSTRYSIQNVHIRIKQ</sequence>
<dbReference type="Proteomes" id="UP000688137">
    <property type="component" value="Unassembled WGS sequence"/>
</dbReference>
<name>A0A8S1QJV0_PARPR</name>
<proteinExistence type="predicted"/>
<comment type="caution">
    <text evidence="1">The sequence shown here is derived from an EMBL/GenBank/DDBJ whole genome shotgun (WGS) entry which is preliminary data.</text>
</comment>
<gene>
    <name evidence="1" type="ORF">PPRIM_AZ9-3.1.T1620032</name>
</gene>